<organism evidence="1 2">
    <name type="scientific">Variovorax paradoxus</name>
    <dbReference type="NCBI Taxonomy" id="34073"/>
    <lineage>
        <taxon>Bacteria</taxon>
        <taxon>Pseudomonadati</taxon>
        <taxon>Pseudomonadota</taxon>
        <taxon>Betaproteobacteria</taxon>
        <taxon>Burkholderiales</taxon>
        <taxon>Comamonadaceae</taxon>
        <taxon>Variovorax</taxon>
    </lineage>
</organism>
<protein>
    <submittedName>
        <fullName evidence="1">Uncharacterized protein</fullName>
    </submittedName>
</protein>
<sequence length="95" mass="10597">MVGPRRAAGLHRVSCTRRTTSAPRFYTAFEARRDHPDLPHELGLDCSGRRIDFVCAAEDALRLRIPDEPLAAPADWTLGHMCSVIDEVMSRDGVH</sequence>
<proteinExistence type="predicted"/>
<dbReference type="EMBL" id="QFPP01000759">
    <property type="protein sequence ID" value="PZQ58842.1"/>
    <property type="molecule type" value="Genomic_DNA"/>
</dbReference>
<comment type="caution">
    <text evidence="1">The sequence shown here is derived from an EMBL/GenBank/DDBJ whole genome shotgun (WGS) entry which is preliminary data.</text>
</comment>
<dbReference type="AlphaFoldDB" id="A0A2W5NZ63"/>
<dbReference type="Proteomes" id="UP000249135">
    <property type="component" value="Unassembled WGS sequence"/>
</dbReference>
<evidence type="ECO:0000313" key="2">
    <source>
        <dbReference type="Proteomes" id="UP000249135"/>
    </source>
</evidence>
<reference evidence="1 2" key="1">
    <citation type="submission" date="2017-08" db="EMBL/GenBank/DDBJ databases">
        <title>Infants hospitalized years apart are colonized by the same room-sourced microbial strains.</title>
        <authorList>
            <person name="Brooks B."/>
            <person name="Olm M.R."/>
            <person name="Firek B.A."/>
            <person name="Baker R."/>
            <person name="Thomas B.C."/>
            <person name="Morowitz M.J."/>
            <person name="Banfield J.F."/>
        </authorList>
    </citation>
    <scope>NUCLEOTIDE SEQUENCE [LARGE SCALE GENOMIC DNA]</scope>
    <source>
        <strain evidence="1">S2_005_003_R2_41</strain>
    </source>
</reference>
<evidence type="ECO:0000313" key="1">
    <source>
        <dbReference type="EMBL" id="PZQ58842.1"/>
    </source>
</evidence>
<gene>
    <name evidence="1" type="ORF">DI563_30545</name>
</gene>
<accession>A0A2W5NZ63</accession>
<name>A0A2W5NZ63_VARPD</name>